<dbReference type="RefSeq" id="WP_100867088.1">
    <property type="nucleotide sequence ID" value="NZ_PHUF01000003.1"/>
</dbReference>
<evidence type="ECO:0000313" key="6">
    <source>
        <dbReference type="Proteomes" id="UP000232587"/>
    </source>
</evidence>
<keyword evidence="2" id="KW-0808">Transferase</keyword>
<accession>A0A2N0HL04</accession>
<dbReference type="GO" id="GO:0008168">
    <property type="term" value="F:methyltransferase activity"/>
    <property type="evidence" value="ECO:0007669"/>
    <property type="project" value="UniProtKB-KW"/>
</dbReference>
<evidence type="ECO:0000256" key="3">
    <source>
        <dbReference type="ARBA" id="ARBA00022691"/>
    </source>
</evidence>
<dbReference type="SUPFAM" id="SSF53335">
    <property type="entry name" value="S-adenosyl-L-methionine-dependent methyltransferases"/>
    <property type="match status" value="1"/>
</dbReference>
<keyword evidence="3" id="KW-0949">S-adenosyl-L-methionine</keyword>
<dbReference type="PROSITE" id="PS51143">
    <property type="entry name" value="MT_A70"/>
    <property type="match status" value="1"/>
</dbReference>
<evidence type="ECO:0000256" key="1">
    <source>
        <dbReference type="ARBA" id="ARBA00022603"/>
    </source>
</evidence>
<dbReference type="Proteomes" id="UP000232587">
    <property type="component" value="Unassembled WGS sequence"/>
</dbReference>
<dbReference type="GO" id="GO:0032259">
    <property type="term" value="P:methylation"/>
    <property type="evidence" value="ECO:0007669"/>
    <property type="project" value="UniProtKB-KW"/>
</dbReference>
<dbReference type="PANTHER" id="PTHR12829:SF7">
    <property type="entry name" value="N6-ADENOSINE-METHYLTRANSFERASE CATALYTIC SUBUNIT"/>
    <property type="match status" value="1"/>
</dbReference>
<reference evidence="5 6" key="1">
    <citation type="submission" date="2017-11" db="EMBL/GenBank/DDBJ databases">
        <title>Genomic Encyclopedia of Type Strains, Phase III (KMG-III): the genomes of soil and plant-associated and newly described type strains.</title>
        <authorList>
            <person name="Whitman W."/>
        </authorList>
    </citation>
    <scope>NUCLEOTIDE SEQUENCE [LARGE SCALE GENOMIC DNA]</scope>
    <source>
        <strain evidence="5 6">CGMCC 1.12274</strain>
    </source>
</reference>
<sequence length="200" mass="22717">MEHLPQNHFGCILADPPWAFRTFSGENMTPHRCAEDHYRTMTLAEMAALPVSNAAAKDCALLMWIVGSHLTEAIELAAAWGFTFKTDAFYWVKQRLIGGDQADLFTGDLPEPRMGFGYWTRKQVEPCWLFTRGKPKRIEAGVRQVILEPRREHSRKPDCQYERIEALVGGPYLEMFARTARPGWTSWGNEVGKFPAEVAA</sequence>
<protein>
    <submittedName>
        <fullName evidence="5">N6-adenosine-specific RNA methylase IME4</fullName>
    </submittedName>
</protein>
<dbReference type="InterPro" id="IPR007757">
    <property type="entry name" value="MT-A70-like"/>
</dbReference>
<keyword evidence="1 5" id="KW-0489">Methyltransferase</keyword>
<organism evidence="5 6">
    <name type="scientific">Novosphingobium kunmingense</name>
    <dbReference type="NCBI Taxonomy" id="1211806"/>
    <lineage>
        <taxon>Bacteria</taxon>
        <taxon>Pseudomonadati</taxon>
        <taxon>Pseudomonadota</taxon>
        <taxon>Alphaproteobacteria</taxon>
        <taxon>Sphingomonadales</taxon>
        <taxon>Sphingomonadaceae</taxon>
        <taxon>Novosphingobium</taxon>
    </lineage>
</organism>
<comment type="similarity">
    <text evidence="4">Belongs to the MT-A70-like family.</text>
</comment>
<keyword evidence="6" id="KW-1185">Reference proteome</keyword>
<dbReference type="EMBL" id="PHUF01000003">
    <property type="protein sequence ID" value="PKB19641.1"/>
    <property type="molecule type" value="Genomic_DNA"/>
</dbReference>
<dbReference type="InterPro" id="IPR029063">
    <property type="entry name" value="SAM-dependent_MTases_sf"/>
</dbReference>
<evidence type="ECO:0000256" key="2">
    <source>
        <dbReference type="ARBA" id="ARBA00022679"/>
    </source>
</evidence>
<dbReference type="OrthoDB" id="9800596at2"/>
<dbReference type="PANTHER" id="PTHR12829">
    <property type="entry name" value="N6-ADENOSINE-METHYLTRANSFERASE"/>
    <property type="match status" value="1"/>
</dbReference>
<evidence type="ECO:0000313" key="5">
    <source>
        <dbReference type="EMBL" id="PKB19641.1"/>
    </source>
</evidence>
<proteinExistence type="inferred from homology"/>
<name>A0A2N0HL04_9SPHN</name>
<dbReference type="Pfam" id="PF05063">
    <property type="entry name" value="MT-A70"/>
    <property type="match status" value="1"/>
</dbReference>
<dbReference type="AlphaFoldDB" id="A0A2N0HL04"/>
<evidence type="ECO:0000256" key="4">
    <source>
        <dbReference type="PROSITE-ProRule" id="PRU00489"/>
    </source>
</evidence>
<comment type="caution">
    <text evidence="5">The sequence shown here is derived from an EMBL/GenBank/DDBJ whole genome shotgun (WGS) entry which is preliminary data.</text>
</comment>
<gene>
    <name evidence="5" type="ORF">B0I00_1881</name>
</gene>